<dbReference type="EMBL" id="JBHTLX010000023">
    <property type="protein sequence ID" value="MFD1250394.1"/>
    <property type="molecule type" value="Genomic_DNA"/>
</dbReference>
<evidence type="ECO:0000259" key="8">
    <source>
        <dbReference type="PROSITE" id="PS51085"/>
    </source>
</evidence>
<evidence type="ECO:0000313" key="10">
    <source>
        <dbReference type="EMBL" id="MFD1250394.1"/>
    </source>
</evidence>
<evidence type="ECO:0000256" key="3">
    <source>
        <dbReference type="ARBA" id="ARBA00022714"/>
    </source>
</evidence>
<organism evidence="10 11">
    <name type="scientific">Nocardioides ginsengisoli</name>
    <dbReference type="NCBI Taxonomy" id="363868"/>
    <lineage>
        <taxon>Bacteria</taxon>
        <taxon>Bacillati</taxon>
        <taxon>Actinomycetota</taxon>
        <taxon>Actinomycetes</taxon>
        <taxon>Propionibacteriales</taxon>
        <taxon>Nocardioidaceae</taxon>
        <taxon>Nocardioides</taxon>
    </lineage>
</organism>
<dbReference type="InterPro" id="IPR017938">
    <property type="entry name" value="Riboflavin_synthase-like_b-brl"/>
</dbReference>
<evidence type="ECO:0000259" key="9">
    <source>
        <dbReference type="PROSITE" id="PS51384"/>
    </source>
</evidence>
<keyword evidence="4" id="KW-0479">Metal-binding</keyword>
<dbReference type="Gene3D" id="2.40.30.10">
    <property type="entry name" value="Translation factors"/>
    <property type="match status" value="1"/>
</dbReference>
<feature type="domain" description="2Fe-2S ferredoxin-type" evidence="8">
    <location>
        <begin position="234"/>
        <end position="319"/>
    </location>
</feature>
<evidence type="ECO:0000256" key="7">
    <source>
        <dbReference type="ARBA" id="ARBA00023014"/>
    </source>
</evidence>
<dbReference type="Pfam" id="PF00111">
    <property type="entry name" value="Fer2"/>
    <property type="match status" value="1"/>
</dbReference>
<name>A0ABW3W7M3_9ACTN</name>
<dbReference type="InterPro" id="IPR050415">
    <property type="entry name" value="MRET"/>
</dbReference>
<dbReference type="PROSITE" id="PS51384">
    <property type="entry name" value="FAD_FR"/>
    <property type="match status" value="1"/>
</dbReference>
<comment type="cofactor">
    <cofactor evidence="1">
        <name>FAD</name>
        <dbReference type="ChEBI" id="CHEBI:57692"/>
    </cofactor>
</comment>
<proteinExistence type="predicted"/>
<dbReference type="InterPro" id="IPR017927">
    <property type="entry name" value="FAD-bd_FR_type"/>
</dbReference>
<sequence>MRTTHDEQELRMRVRQMRWEADRVVSLDLERIDGGDLPAWTPGAHVDLHLPGVITRQYSLTGAPADRRTWRIAVLHEESGRGGSRAVHTQVRAGDELTVVGPRNNFPLDPASDYLFVAGGIGITPLVPMLAAAEAAGASWRLVYGGRTRSAMAFASALAAAHPKRVDVVPQDERGLLDLPSLLGNLAPETQVYCCGPEPLLAAVEALCLADRLHVERFAARPRSETEPGAERAFEVVLQQSGDVVPVAPGQSVLEALEARGLDVPNSCREGICGTCETKVIDGIPDHRDSLLSDEERAANDTMMVCVGRALSDRLVLDL</sequence>
<dbReference type="Pfam" id="PF00175">
    <property type="entry name" value="NAD_binding_1"/>
    <property type="match status" value="1"/>
</dbReference>
<keyword evidence="3" id="KW-0001">2Fe-2S</keyword>
<accession>A0ABW3W7M3</accession>
<keyword evidence="11" id="KW-1185">Reference proteome</keyword>
<gene>
    <name evidence="10" type="ORF">ACFQ3F_21560</name>
</gene>
<dbReference type="InterPro" id="IPR012675">
    <property type="entry name" value="Beta-grasp_dom_sf"/>
</dbReference>
<feature type="domain" description="FAD-binding FR-type" evidence="9">
    <location>
        <begin position="7"/>
        <end position="109"/>
    </location>
</feature>
<evidence type="ECO:0000313" key="11">
    <source>
        <dbReference type="Proteomes" id="UP001597229"/>
    </source>
</evidence>
<keyword evidence="5" id="KW-0560">Oxidoreductase</keyword>
<keyword evidence="7" id="KW-0411">Iron-sulfur</keyword>
<evidence type="ECO:0000256" key="5">
    <source>
        <dbReference type="ARBA" id="ARBA00023002"/>
    </source>
</evidence>
<dbReference type="CDD" id="cd06185">
    <property type="entry name" value="PDR_like"/>
    <property type="match status" value="1"/>
</dbReference>
<dbReference type="InterPro" id="IPR001433">
    <property type="entry name" value="OxRdtase_FAD/NAD-bd"/>
</dbReference>
<dbReference type="InterPro" id="IPR036010">
    <property type="entry name" value="2Fe-2S_ferredoxin-like_sf"/>
</dbReference>
<dbReference type="PANTHER" id="PTHR47354">
    <property type="entry name" value="NADH OXIDOREDUCTASE HCR"/>
    <property type="match status" value="1"/>
</dbReference>
<dbReference type="PRINTS" id="PR00409">
    <property type="entry name" value="PHDIOXRDTASE"/>
</dbReference>
<dbReference type="Gene3D" id="3.40.50.80">
    <property type="entry name" value="Nucleotide-binding domain of ferredoxin-NADP reductase (FNR) module"/>
    <property type="match status" value="1"/>
</dbReference>
<reference evidence="11" key="1">
    <citation type="journal article" date="2019" name="Int. J. Syst. Evol. Microbiol.">
        <title>The Global Catalogue of Microorganisms (GCM) 10K type strain sequencing project: providing services to taxonomists for standard genome sequencing and annotation.</title>
        <authorList>
            <consortium name="The Broad Institute Genomics Platform"/>
            <consortium name="The Broad Institute Genome Sequencing Center for Infectious Disease"/>
            <person name="Wu L."/>
            <person name="Ma J."/>
        </authorList>
    </citation>
    <scope>NUCLEOTIDE SEQUENCE [LARGE SCALE GENOMIC DNA]</scope>
    <source>
        <strain evidence="11">CCUG 52478</strain>
    </source>
</reference>
<dbReference type="SUPFAM" id="SSF54292">
    <property type="entry name" value="2Fe-2S ferredoxin-like"/>
    <property type="match status" value="1"/>
</dbReference>
<evidence type="ECO:0000256" key="6">
    <source>
        <dbReference type="ARBA" id="ARBA00023004"/>
    </source>
</evidence>
<dbReference type="PROSITE" id="PS51085">
    <property type="entry name" value="2FE2S_FER_2"/>
    <property type="match status" value="1"/>
</dbReference>
<dbReference type="Gene3D" id="3.10.20.30">
    <property type="match status" value="1"/>
</dbReference>
<dbReference type="PANTHER" id="PTHR47354:SF1">
    <property type="entry name" value="CARNITINE MONOOXYGENASE REDUCTASE SUBUNIT"/>
    <property type="match status" value="1"/>
</dbReference>
<dbReference type="InterPro" id="IPR001041">
    <property type="entry name" value="2Fe-2S_ferredoxin-type"/>
</dbReference>
<comment type="caution">
    <text evidence="10">The sequence shown here is derived from an EMBL/GenBank/DDBJ whole genome shotgun (WGS) entry which is preliminary data.</text>
</comment>
<evidence type="ECO:0000256" key="4">
    <source>
        <dbReference type="ARBA" id="ARBA00022723"/>
    </source>
</evidence>
<keyword evidence="2" id="KW-0285">Flavoprotein</keyword>
<dbReference type="PROSITE" id="PS00197">
    <property type="entry name" value="2FE2S_FER_1"/>
    <property type="match status" value="1"/>
</dbReference>
<evidence type="ECO:0000256" key="2">
    <source>
        <dbReference type="ARBA" id="ARBA00022630"/>
    </source>
</evidence>
<dbReference type="InterPro" id="IPR006058">
    <property type="entry name" value="2Fe2S_fd_BS"/>
</dbReference>
<dbReference type="CDD" id="cd00207">
    <property type="entry name" value="fer2"/>
    <property type="match status" value="1"/>
</dbReference>
<evidence type="ECO:0000256" key="1">
    <source>
        <dbReference type="ARBA" id="ARBA00001974"/>
    </source>
</evidence>
<dbReference type="SUPFAM" id="SSF52343">
    <property type="entry name" value="Ferredoxin reductase-like, C-terminal NADP-linked domain"/>
    <property type="match status" value="1"/>
</dbReference>
<dbReference type="RefSeq" id="WP_367919666.1">
    <property type="nucleotide sequence ID" value="NZ_BAABAC010000023.1"/>
</dbReference>
<dbReference type="SUPFAM" id="SSF63380">
    <property type="entry name" value="Riboflavin synthase domain-like"/>
    <property type="match status" value="1"/>
</dbReference>
<protein>
    <submittedName>
        <fullName evidence="10">PDR/VanB family oxidoreductase</fullName>
    </submittedName>
</protein>
<dbReference type="Proteomes" id="UP001597229">
    <property type="component" value="Unassembled WGS sequence"/>
</dbReference>
<dbReference type="InterPro" id="IPR039261">
    <property type="entry name" value="FNR_nucleotide-bd"/>
</dbReference>
<keyword evidence="6" id="KW-0408">Iron</keyword>